<dbReference type="Proteomes" id="UP000290545">
    <property type="component" value="Unassembled WGS sequence"/>
</dbReference>
<dbReference type="InterPro" id="IPR021280">
    <property type="entry name" value="TMEM260-like"/>
</dbReference>
<feature type="transmembrane region" description="Helical" evidence="1">
    <location>
        <begin position="12"/>
        <end position="32"/>
    </location>
</feature>
<sequence>MNFKRVNNITGWVVCFIACMVYILTAEAAGSLWDCGEFVSSCFKVQIPHPPGAPLFVLLGRIFIVLFGDNPNTAAKGVNVMNALASGFTILFLFWSITHFARKIVVAKLTQGNQLTTSQLISIMGAGAVGALAYTFSDSFWYSAVEGEVYAMSSFFTAIVFWAMLKWEDQADEPGADRWIVFIFFMVGLSIGVHLLSILNIPALVMIYYFRRKHLFNYTSLRKYFIWLTIFGGAAAFVMAIISANGEAGSAGARGNEIAADHTVAGLMILGAAVAIALLYAVESINSRKKAYYGGAYIFFILGCVLTGVVQVAVIQYSVKAAGYFDIFFVNSLGLPFFSGFIFFFVLVAACVWLGLRYAAKKDWSYLRLALWCFTFILLGYSTYVTTMIRSNANPSVDMYNVDNPMSLVGYLGREQYGDFPLLYGQKFTAQPIAYAEGATKYQKGKDKYITLGKDGHYVYAQEDKMVFPRMWDASNDQGHADYYAYFMHIGKTREGYERAPDFGDNIAFFIGYQNYFMYLRYFLWNFSGKQNDLQGVFAGNPRDGNWITGIGFIDNMMYGNQSLMPDSLKNNKAHNKLFALPLILGLIGLFFHFRRRGDDAVVTFLLFFLTGFAIVIYLNQAGYQPRERDYAYVGSFYAFAIWIGLGVLKVQEWITKGVKNQTTAAGLATVVCLLAVPAIMAQQEWDDHDRSKKLLAPDLAKDYLESCAPNAILFTFGDNDTYPLWYAQEVEGVRPDIRVINTSLLGIDWYINELRYKVNQSDAIDVIFTADQIEGRKRDYVIYQPKPNIPENRYYDLYDMMKNYVGSDDPNKMVDRGGGEMFNTFPVRKVSVPVDLNLVRSNKTVNANDSVVNELRFDIPKGGLMKNDIALLNVIAANKWKRPIYFTSTQSTGLGFDQYLRKDGLTYRLVPVMNSFVNTDYMKDKLLNKFRFGNANVPGVYFDEENRRHLNTIRRAYSELALDLSAKNRKPEAREVLDKVDKMILSGNFDYGMASRANEHNRLSMIFLEACYRADHKELAAKVLKSVKTDLQQQLRYYNGLTGIKAENTEYDKSNVQNYLRDLDQMEQIYNGKKPAASLEAPIANDSVLQSLPE</sequence>
<feature type="transmembrane region" description="Helical" evidence="1">
    <location>
        <begin position="179"/>
        <end position="203"/>
    </location>
</feature>
<evidence type="ECO:0000256" key="1">
    <source>
        <dbReference type="SAM" id="Phobius"/>
    </source>
</evidence>
<name>A0A4Q1DB18_9BACT</name>
<dbReference type="Pfam" id="PF11028">
    <property type="entry name" value="TMEM260-like"/>
    <property type="match status" value="1"/>
</dbReference>
<dbReference type="RefSeq" id="WP_129002369.1">
    <property type="nucleotide sequence ID" value="NZ_SDHZ01000001.1"/>
</dbReference>
<keyword evidence="1" id="KW-0812">Transmembrane</keyword>
<protein>
    <submittedName>
        <fullName evidence="2">DUF2723 domain-containing protein</fullName>
    </submittedName>
</protein>
<gene>
    <name evidence="2" type="ORF">ESB13_07405</name>
</gene>
<feature type="transmembrane region" description="Helical" evidence="1">
    <location>
        <begin position="264"/>
        <end position="282"/>
    </location>
</feature>
<feature type="transmembrane region" description="Helical" evidence="1">
    <location>
        <begin position="52"/>
        <end position="68"/>
    </location>
</feature>
<feature type="transmembrane region" description="Helical" evidence="1">
    <location>
        <begin position="366"/>
        <end position="384"/>
    </location>
</feature>
<comment type="caution">
    <text evidence="2">The sequence shown here is derived from an EMBL/GenBank/DDBJ whole genome shotgun (WGS) entry which is preliminary data.</text>
</comment>
<reference evidence="2 3" key="1">
    <citation type="submission" date="2019-01" db="EMBL/GenBank/DDBJ databases">
        <title>Filimonas sp. strain TTM-71.</title>
        <authorList>
            <person name="Chen W.-M."/>
        </authorList>
    </citation>
    <scope>NUCLEOTIDE SEQUENCE [LARGE SCALE GENOMIC DNA]</scope>
    <source>
        <strain evidence="2 3">TTM-71</strain>
    </source>
</reference>
<proteinExistence type="predicted"/>
<feature type="transmembrane region" description="Helical" evidence="1">
    <location>
        <begin position="663"/>
        <end position="682"/>
    </location>
</feature>
<feature type="transmembrane region" description="Helical" evidence="1">
    <location>
        <begin position="335"/>
        <end position="354"/>
    </location>
</feature>
<feature type="transmembrane region" description="Helical" evidence="1">
    <location>
        <begin position="149"/>
        <end position="167"/>
    </location>
</feature>
<organism evidence="2 3">
    <name type="scientific">Filimonas effusa</name>
    <dbReference type="NCBI Taxonomy" id="2508721"/>
    <lineage>
        <taxon>Bacteria</taxon>
        <taxon>Pseudomonadati</taxon>
        <taxon>Bacteroidota</taxon>
        <taxon>Chitinophagia</taxon>
        <taxon>Chitinophagales</taxon>
        <taxon>Chitinophagaceae</taxon>
        <taxon>Filimonas</taxon>
    </lineage>
</organism>
<feature type="transmembrane region" description="Helical" evidence="1">
    <location>
        <begin position="294"/>
        <end position="315"/>
    </location>
</feature>
<dbReference type="PANTHER" id="PTHR16214:SF3">
    <property type="entry name" value="TRANSMEMBRANE PROTEIN 260"/>
    <property type="match status" value="1"/>
</dbReference>
<feature type="transmembrane region" description="Helical" evidence="1">
    <location>
        <begin position="224"/>
        <end position="244"/>
    </location>
</feature>
<accession>A0A4Q1DB18</accession>
<evidence type="ECO:0000313" key="2">
    <source>
        <dbReference type="EMBL" id="RXK86621.1"/>
    </source>
</evidence>
<dbReference type="EMBL" id="SDHZ01000001">
    <property type="protein sequence ID" value="RXK86621.1"/>
    <property type="molecule type" value="Genomic_DNA"/>
</dbReference>
<dbReference type="AlphaFoldDB" id="A0A4Q1DB18"/>
<keyword evidence="3" id="KW-1185">Reference proteome</keyword>
<dbReference type="PANTHER" id="PTHR16214">
    <property type="entry name" value="TRANSMEMBRANE PROTEIN 260"/>
    <property type="match status" value="1"/>
</dbReference>
<feature type="transmembrane region" description="Helical" evidence="1">
    <location>
        <begin position="578"/>
        <end position="594"/>
    </location>
</feature>
<feature type="transmembrane region" description="Helical" evidence="1">
    <location>
        <begin position="80"/>
        <end position="98"/>
    </location>
</feature>
<dbReference type="OrthoDB" id="9807602at2"/>
<keyword evidence="1" id="KW-1133">Transmembrane helix</keyword>
<feature type="transmembrane region" description="Helical" evidence="1">
    <location>
        <begin position="118"/>
        <end position="137"/>
    </location>
</feature>
<evidence type="ECO:0000313" key="3">
    <source>
        <dbReference type="Proteomes" id="UP000290545"/>
    </source>
</evidence>
<feature type="transmembrane region" description="Helical" evidence="1">
    <location>
        <begin position="631"/>
        <end position="651"/>
    </location>
</feature>
<keyword evidence="1" id="KW-0472">Membrane</keyword>
<feature type="transmembrane region" description="Helical" evidence="1">
    <location>
        <begin position="601"/>
        <end position="619"/>
    </location>
</feature>
<dbReference type="InterPro" id="IPR052724">
    <property type="entry name" value="GT117_domain-containing"/>
</dbReference>